<dbReference type="AlphaFoldDB" id="M2MVE9"/>
<dbReference type="InterPro" id="IPR038883">
    <property type="entry name" value="AN11006-like"/>
</dbReference>
<keyword evidence="3" id="KW-1185">Reference proteome</keyword>
<evidence type="ECO:0000313" key="2">
    <source>
        <dbReference type="EMBL" id="EMC95543.1"/>
    </source>
</evidence>
<reference evidence="2 3" key="1">
    <citation type="journal article" date="2012" name="PLoS Pathog.">
        <title>Diverse lifestyles and strategies of plant pathogenesis encoded in the genomes of eighteen Dothideomycetes fungi.</title>
        <authorList>
            <person name="Ohm R.A."/>
            <person name="Feau N."/>
            <person name="Henrissat B."/>
            <person name="Schoch C.L."/>
            <person name="Horwitz B.A."/>
            <person name="Barry K.W."/>
            <person name="Condon B.J."/>
            <person name="Copeland A.C."/>
            <person name="Dhillon B."/>
            <person name="Glaser F."/>
            <person name="Hesse C.N."/>
            <person name="Kosti I."/>
            <person name="LaButti K."/>
            <person name="Lindquist E.A."/>
            <person name="Lucas S."/>
            <person name="Salamov A.A."/>
            <person name="Bradshaw R.E."/>
            <person name="Ciuffetti L."/>
            <person name="Hamelin R.C."/>
            <person name="Kema G.H.J."/>
            <person name="Lawrence C."/>
            <person name="Scott J.A."/>
            <person name="Spatafora J.W."/>
            <person name="Turgeon B.G."/>
            <person name="de Wit P.J.G.M."/>
            <person name="Zhong S."/>
            <person name="Goodwin S.B."/>
            <person name="Grigoriev I.V."/>
        </authorList>
    </citation>
    <scope>NUCLEOTIDE SEQUENCE [LARGE SCALE GENOMIC DNA]</scope>
    <source>
        <strain evidence="2 3">UAMH 10762</strain>
    </source>
</reference>
<organism evidence="2 3">
    <name type="scientific">Baudoinia panamericana (strain UAMH 10762)</name>
    <name type="common">Angels' share fungus</name>
    <name type="synonym">Baudoinia compniacensis (strain UAMH 10762)</name>
    <dbReference type="NCBI Taxonomy" id="717646"/>
    <lineage>
        <taxon>Eukaryota</taxon>
        <taxon>Fungi</taxon>
        <taxon>Dikarya</taxon>
        <taxon>Ascomycota</taxon>
        <taxon>Pezizomycotina</taxon>
        <taxon>Dothideomycetes</taxon>
        <taxon>Dothideomycetidae</taxon>
        <taxon>Mycosphaerellales</taxon>
        <taxon>Teratosphaeriaceae</taxon>
        <taxon>Baudoinia</taxon>
    </lineage>
</organism>
<name>M2MVE9_BAUPA</name>
<dbReference type="InterPro" id="IPR045518">
    <property type="entry name" value="2EXR"/>
</dbReference>
<evidence type="ECO:0000313" key="3">
    <source>
        <dbReference type="Proteomes" id="UP000011761"/>
    </source>
</evidence>
<dbReference type="HOGENOM" id="CLU_2014845_0_0_1"/>
<protein>
    <recommendedName>
        <fullName evidence="1">2EXR domain-containing protein</fullName>
    </recommendedName>
</protein>
<dbReference type="OrthoDB" id="72726at2759"/>
<dbReference type="GeneID" id="19112383"/>
<proteinExistence type="predicted"/>
<dbReference type="RefSeq" id="XP_007676758.1">
    <property type="nucleotide sequence ID" value="XM_007678568.1"/>
</dbReference>
<evidence type="ECO:0000259" key="1">
    <source>
        <dbReference type="Pfam" id="PF20150"/>
    </source>
</evidence>
<feature type="domain" description="2EXR" evidence="1">
    <location>
        <begin position="17"/>
        <end position="104"/>
    </location>
</feature>
<accession>M2MVE9</accession>
<dbReference type="Proteomes" id="UP000011761">
    <property type="component" value="Unassembled WGS sequence"/>
</dbReference>
<dbReference type="Pfam" id="PF20150">
    <property type="entry name" value="2EXR"/>
    <property type="match status" value="1"/>
</dbReference>
<sequence>MLADIGEAIPRGSRLLDLPPELREQIWHFAVTEWAPVPPAGDRVDDEDDVVRDTYTSLPRLLQKAPIRMDRFNRPSPPPITRVCRQTRQETLHLYYSENVFECWSVNGPVRTDDIESMLTLLL</sequence>
<dbReference type="EMBL" id="KB445556">
    <property type="protein sequence ID" value="EMC95543.1"/>
    <property type="molecule type" value="Genomic_DNA"/>
</dbReference>
<gene>
    <name evidence="2" type="ORF">BAUCODRAFT_34291</name>
</gene>
<dbReference type="PANTHER" id="PTHR42085">
    <property type="entry name" value="F-BOX DOMAIN-CONTAINING PROTEIN"/>
    <property type="match status" value="1"/>
</dbReference>
<dbReference type="eggNOG" id="ENOG502RM2W">
    <property type="taxonomic scope" value="Eukaryota"/>
</dbReference>
<dbReference type="KEGG" id="bcom:BAUCODRAFT_34291"/>
<dbReference type="PANTHER" id="PTHR42085:SF1">
    <property type="entry name" value="F-BOX DOMAIN-CONTAINING PROTEIN"/>
    <property type="match status" value="1"/>
</dbReference>